<evidence type="ECO:0000256" key="4">
    <source>
        <dbReference type="ARBA" id="ARBA00022989"/>
    </source>
</evidence>
<evidence type="ECO:0000256" key="6">
    <source>
        <dbReference type="SAM" id="Phobius"/>
    </source>
</evidence>
<dbReference type="EMBL" id="CP000482">
    <property type="protein sequence ID" value="ABL00065.1"/>
    <property type="molecule type" value="Genomic_DNA"/>
</dbReference>
<evidence type="ECO:0000256" key="3">
    <source>
        <dbReference type="ARBA" id="ARBA00022692"/>
    </source>
</evidence>
<dbReference type="HOGENOM" id="CLU_022017_7_4_7"/>
<dbReference type="Proteomes" id="UP000006732">
    <property type="component" value="Chromosome"/>
</dbReference>
<organism evidence="7 8">
    <name type="scientific">Pelobacter propionicus (strain DSM 2379 / NBRC 103807 / OttBd1)</name>
    <dbReference type="NCBI Taxonomy" id="338966"/>
    <lineage>
        <taxon>Bacteria</taxon>
        <taxon>Pseudomonadati</taxon>
        <taxon>Thermodesulfobacteriota</taxon>
        <taxon>Desulfuromonadia</taxon>
        <taxon>Desulfuromonadales</taxon>
        <taxon>Desulfuromonadaceae</taxon>
        <taxon>Pelobacter</taxon>
    </lineage>
</organism>
<dbReference type="GO" id="GO:0005886">
    <property type="term" value="C:plasma membrane"/>
    <property type="evidence" value="ECO:0007669"/>
    <property type="project" value="UniProtKB-SubCell"/>
</dbReference>
<evidence type="ECO:0000256" key="2">
    <source>
        <dbReference type="ARBA" id="ARBA00022475"/>
    </source>
</evidence>
<feature type="transmembrane region" description="Helical" evidence="6">
    <location>
        <begin position="155"/>
        <end position="174"/>
    </location>
</feature>
<feature type="transmembrane region" description="Helical" evidence="6">
    <location>
        <begin position="391"/>
        <end position="411"/>
    </location>
</feature>
<keyword evidence="4 6" id="KW-1133">Transmembrane helix</keyword>
<gene>
    <name evidence="7" type="ordered locus">Ppro_2459</name>
</gene>
<evidence type="ECO:0000313" key="8">
    <source>
        <dbReference type="Proteomes" id="UP000006732"/>
    </source>
</evidence>
<dbReference type="PANTHER" id="PTHR30250">
    <property type="entry name" value="PST FAMILY PREDICTED COLANIC ACID TRANSPORTER"/>
    <property type="match status" value="1"/>
</dbReference>
<dbReference type="STRING" id="338966.Ppro_2459"/>
<feature type="transmembrane region" description="Helical" evidence="6">
    <location>
        <begin position="423"/>
        <end position="441"/>
    </location>
</feature>
<dbReference type="KEGG" id="ppd:Ppro_2459"/>
<dbReference type="OrthoDB" id="5405898at2"/>
<keyword evidence="5 6" id="KW-0472">Membrane</keyword>
<feature type="transmembrane region" description="Helical" evidence="6">
    <location>
        <begin position="180"/>
        <end position="202"/>
    </location>
</feature>
<feature type="transmembrane region" description="Helical" evidence="6">
    <location>
        <begin position="335"/>
        <end position="352"/>
    </location>
</feature>
<keyword evidence="8" id="KW-1185">Reference proteome</keyword>
<dbReference type="eggNOG" id="COG2244">
    <property type="taxonomic scope" value="Bacteria"/>
</dbReference>
<feature type="transmembrane region" description="Helical" evidence="6">
    <location>
        <begin position="254"/>
        <end position="277"/>
    </location>
</feature>
<evidence type="ECO:0000313" key="7">
    <source>
        <dbReference type="EMBL" id="ABL00065.1"/>
    </source>
</evidence>
<protein>
    <submittedName>
        <fullName evidence="7">Polysaccharide biosynthesis protein</fullName>
    </submittedName>
</protein>
<dbReference type="Pfam" id="PF13440">
    <property type="entry name" value="Polysacc_synt_3"/>
    <property type="match status" value="1"/>
</dbReference>
<feature type="transmembrane region" description="Helical" evidence="6">
    <location>
        <begin position="85"/>
        <end position="108"/>
    </location>
</feature>
<sequence>MSLKNSLCDISKHSLIYMLGWGIAAAIRLGMLPLFTRCLGQQDYGIISILDSSVELLRILCALGFSSAIVRFYNDSTDVCFRRTVMATGACFSLLATVFFGLGIFPFSKQISEFILGNGVNVLYFKLAFATILLNIIRSVADSYLTVNKYSVQYIVINTVQVVFQSSLNLYLVVFRDLGVTGMLVGNLLVAFIFDVGLYAFVAFKNGLVIDFKVIIPMLKFSLPLVPTVLAAAAMHNLDRFFIKFFASMEDVGLYSLAYQFPFMLNTVFMSSFVRIWESSSIYEIAKYPDASYQYGKICTYFMTILAYALLILAVMSDLVMKIFAAPSYFTAHEYIPIISLGVWGYALHTFVRVGVNLSKKTHLFTINYMLTLIYNVGLNCLLVPKWGAFGAAWATVGTYFGFSIGGYIVYRKYNCVNIEWSRLVMVVLMAVSLVAIKQNTYIANQLYYIILEICLIVLFPILLIAFIFATKQPEVIVIKNIYAAMRKFI</sequence>
<feature type="transmembrane region" description="Helical" evidence="6">
    <location>
        <begin position="364"/>
        <end position="385"/>
    </location>
</feature>
<proteinExistence type="predicted"/>
<feature type="transmembrane region" description="Helical" evidence="6">
    <location>
        <begin position="214"/>
        <end position="234"/>
    </location>
</feature>
<evidence type="ECO:0000256" key="5">
    <source>
        <dbReference type="ARBA" id="ARBA00023136"/>
    </source>
</evidence>
<feature type="transmembrane region" description="Helical" evidence="6">
    <location>
        <begin position="447"/>
        <end position="470"/>
    </location>
</feature>
<dbReference type="AlphaFoldDB" id="A1ARU4"/>
<dbReference type="RefSeq" id="WP_011736320.1">
    <property type="nucleotide sequence ID" value="NC_008609.1"/>
</dbReference>
<feature type="transmembrane region" description="Helical" evidence="6">
    <location>
        <begin position="15"/>
        <end position="36"/>
    </location>
</feature>
<comment type="subcellular location">
    <subcellularLocation>
        <location evidence="1">Cell membrane</location>
        <topology evidence="1">Multi-pass membrane protein</topology>
    </subcellularLocation>
</comment>
<keyword evidence="3 6" id="KW-0812">Transmembrane</keyword>
<dbReference type="PANTHER" id="PTHR30250:SF11">
    <property type="entry name" value="O-ANTIGEN TRANSPORTER-RELATED"/>
    <property type="match status" value="1"/>
</dbReference>
<dbReference type="InterPro" id="IPR050833">
    <property type="entry name" value="Poly_Biosynth_Transport"/>
</dbReference>
<keyword evidence="2" id="KW-1003">Cell membrane</keyword>
<feature type="transmembrane region" description="Helical" evidence="6">
    <location>
        <begin position="298"/>
        <end position="315"/>
    </location>
</feature>
<feature type="transmembrane region" description="Helical" evidence="6">
    <location>
        <begin position="114"/>
        <end position="134"/>
    </location>
</feature>
<reference evidence="7 8" key="1">
    <citation type="submission" date="2006-10" db="EMBL/GenBank/DDBJ databases">
        <title>Complete sequence of chromosome of Pelobacter propionicus DSM 2379.</title>
        <authorList>
            <consortium name="US DOE Joint Genome Institute"/>
            <person name="Copeland A."/>
            <person name="Lucas S."/>
            <person name="Lapidus A."/>
            <person name="Barry K."/>
            <person name="Detter J.C."/>
            <person name="Glavina del Rio T."/>
            <person name="Hammon N."/>
            <person name="Israni S."/>
            <person name="Dalin E."/>
            <person name="Tice H."/>
            <person name="Pitluck S."/>
            <person name="Saunders E."/>
            <person name="Brettin T."/>
            <person name="Bruce D."/>
            <person name="Han C."/>
            <person name="Tapia R."/>
            <person name="Schmutz J."/>
            <person name="Larimer F."/>
            <person name="Land M."/>
            <person name="Hauser L."/>
            <person name="Kyrpides N."/>
            <person name="Kim E."/>
            <person name="Lovley D."/>
            <person name="Richardson P."/>
        </authorList>
    </citation>
    <scope>NUCLEOTIDE SEQUENCE [LARGE SCALE GENOMIC DNA]</scope>
    <source>
        <strain evidence="8">DSM 2379 / NBRC 103807 / OttBd1</strain>
    </source>
</reference>
<name>A1ARU4_PELPD</name>
<evidence type="ECO:0000256" key="1">
    <source>
        <dbReference type="ARBA" id="ARBA00004651"/>
    </source>
</evidence>
<feature type="transmembrane region" description="Helical" evidence="6">
    <location>
        <begin position="56"/>
        <end position="73"/>
    </location>
</feature>
<accession>A1ARU4</accession>